<dbReference type="HAMAP" id="MF_00101">
    <property type="entry name" value="AcpS"/>
    <property type="match status" value="1"/>
</dbReference>
<comment type="similarity">
    <text evidence="8">Belongs to the P-Pant transferase superfamily. AcpS family.</text>
</comment>
<gene>
    <name evidence="8 10" type="primary">acpS</name>
    <name evidence="10" type="ORF">tloyanaT_12850</name>
</gene>
<organism evidence="10 11">
    <name type="scientific">Thalassotalea loyana</name>
    <dbReference type="NCBI Taxonomy" id="280483"/>
    <lineage>
        <taxon>Bacteria</taxon>
        <taxon>Pseudomonadati</taxon>
        <taxon>Pseudomonadota</taxon>
        <taxon>Gammaproteobacteria</taxon>
        <taxon>Alteromonadales</taxon>
        <taxon>Colwelliaceae</taxon>
        <taxon>Thalassotalea</taxon>
    </lineage>
</organism>
<dbReference type="InterPro" id="IPR004568">
    <property type="entry name" value="Ppantetheine-prot_Trfase_dom"/>
</dbReference>
<evidence type="ECO:0000256" key="4">
    <source>
        <dbReference type="ARBA" id="ARBA00022832"/>
    </source>
</evidence>
<evidence type="ECO:0000256" key="1">
    <source>
        <dbReference type="ARBA" id="ARBA00022516"/>
    </source>
</evidence>
<comment type="subcellular location">
    <subcellularLocation>
        <location evidence="8">Cytoplasm</location>
    </subcellularLocation>
</comment>
<evidence type="ECO:0000256" key="6">
    <source>
        <dbReference type="ARBA" id="ARBA00023098"/>
    </source>
</evidence>
<dbReference type="Gene3D" id="3.90.470.20">
    <property type="entry name" value="4'-phosphopantetheinyl transferase domain"/>
    <property type="match status" value="1"/>
</dbReference>
<dbReference type="RefSeq" id="WP_284296751.1">
    <property type="nucleotide sequence ID" value="NZ_BSSV01000002.1"/>
</dbReference>
<evidence type="ECO:0000256" key="7">
    <source>
        <dbReference type="ARBA" id="ARBA00023160"/>
    </source>
</evidence>
<keyword evidence="11" id="KW-1185">Reference proteome</keyword>
<feature type="binding site" evidence="8">
    <location>
        <position position="58"/>
    </location>
    <ligand>
        <name>Mg(2+)</name>
        <dbReference type="ChEBI" id="CHEBI:18420"/>
    </ligand>
</feature>
<comment type="cofactor">
    <cofactor evidence="8">
        <name>Mg(2+)</name>
        <dbReference type="ChEBI" id="CHEBI:18420"/>
    </cofactor>
</comment>
<evidence type="ECO:0000313" key="11">
    <source>
        <dbReference type="Proteomes" id="UP001157134"/>
    </source>
</evidence>
<evidence type="ECO:0000256" key="8">
    <source>
        <dbReference type="HAMAP-Rule" id="MF_00101"/>
    </source>
</evidence>
<dbReference type="InterPro" id="IPR037143">
    <property type="entry name" value="4-PPantetheinyl_Trfase_dom_sf"/>
</dbReference>
<dbReference type="NCBIfam" id="TIGR00556">
    <property type="entry name" value="pantethn_trn"/>
    <property type="match status" value="1"/>
</dbReference>
<keyword evidence="7 8" id="KW-0275">Fatty acid biosynthesis</keyword>
<evidence type="ECO:0000259" key="9">
    <source>
        <dbReference type="Pfam" id="PF01648"/>
    </source>
</evidence>
<keyword evidence="5 8" id="KW-0460">Magnesium</keyword>
<keyword evidence="2 8" id="KW-0808">Transferase</keyword>
<keyword evidence="3 8" id="KW-0479">Metal-binding</keyword>
<comment type="catalytic activity">
    <reaction evidence="8">
        <text>apo-[ACP] + CoA = holo-[ACP] + adenosine 3',5'-bisphosphate + H(+)</text>
        <dbReference type="Rhea" id="RHEA:12068"/>
        <dbReference type="Rhea" id="RHEA-COMP:9685"/>
        <dbReference type="Rhea" id="RHEA-COMP:9690"/>
        <dbReference type="ChEBI" id="CHEBI:15378"/>
        <dbReference type="ChEBI" id="CHEBI:29999"/>
        <dbReference type="ChEBI" id="CHEBI:57287"/>
        <dbReference type="ChEBI" id="CHEBI:58343"/>
        <dbReference type="ChEBI" id="CHEBI:64479"/>
        <dbReference type="EC" id="2.7.8.7"/>
    </reaction>
</comment>
<evidence type="ECO:0000256" key="2">
    <source>
        <dbReference type="ARBA" id="ARBA00022679"/>
    </source>
</evidence>
<evidence type="ECO:0000313" key="10">
    <source>
        <dbReference type="EMBL" id="GLX85033.1"/>
    </source>
</evidence>
<proteinExistence type="inferred from homology"/>
<dbReference type="InterPro" id="IPR008278">
    <property type="entry name" value="4-PPantetheinyl_Trfase_dom"/>
</dbReference>
<dbReference type="Pfam" id="PF01648">
    <property type="entry name" value="ACPS"/>
    <property type="match status" value="1"/>
</dbReference>
<comment type="caution">
    <text evidence="10">The sequence shown here is derived from an EMBL/GenBank/DDBJ whole genome shotgun (WGS) entry which is preliminary data.</text>
</comment>
<dbReference type="SUPFAM" id="SSF56214">
    <property type="entry name" value="4'-phosphopantetheinyl transferase"/>
    <property type="match status" value="1"/>
</dbReference>
<feature type="domain" description="4'-phosphopantetheinyl transferase" evidence="9">
    <location>
        <begin position="5"/>
        <end position="99"/>
    </location>
</feature>
<protein>
    <recommendedName>
        <fullName evidence="8">Holo-[acyl-carrier-protein] synthase</fullName>
        <shortName evidence="8">Holo-ACP synthase</shortName>
        <ecNumber evidence="8">2.7.8.7</ecNumber>
    </recommendedName>
    <alternativeName>
        <fullName evidence="8">4'-phosphopantetheinyl transferase AcpS</fullName>
    </alternativeName>
</protein>
<dbReference type="EC" id="2.7.8.7" evidence="8"/>
<sequence length="126" mass="13425">MSVVGIGTDILDSTRIVEMKGAMRAKLAKRVLTPLELERYQAHSFPSQFLAKRWAAKEAASKALQTGIAQGVSFQHFEITNTVSGAPILSLTGVALDKAKALGANSWHISLADDNTLVSAFVILSG</sequence>
<dbReference type="EMBL" id="BSSV01000002">
    <property type="protein sequence ID" value="GLX85033.1"/>
    <property type="molecule type" value="Genomic_DNA"/>
</dbReference>
<evidence type="ECO:0000256" key="5">
    <source>
        <dbReference type="ARBA" id="ARBA00022842"/>
    </source>
</evidence>
<reference evidence="10 11" key="1">
    <citation type="submission" date="2023-03" db="EMBL/GenBank/DDBJ databases">
        <title>Thalassotalea loyana LMG 22536T draft genome sequence.</title>
        <authorList>
            <person name="Sawabe T."/>
        </authorList>
    </citation>
    <scope>NUCLEOTIDE SEQUENCE [LARGE SCALE GENOMIC DNA]</scope>
    <source>
        <strain evidence="10 11">LMG 22536</strain>
    </source>
</reference>
<name>A0ABQ6HA74_9GAMM</name>
<dbReference type="InterPro" id="IPR002582">
    <property type="entry name" value="ACPS"/>
</dbReference>
<dbReference type="Proteomes" id="UP001157134">
    <property type="component" value="Unassembled WGS sequence"/>
</dbReference>
<feature type="binding site" evidence="8">
    <location>
        <position position="9"/>
    </location>
    <ligand>
        <name>Mg(2+)</name>
        <dbReference type="ChEBI" id="CHEBI:18420"/>
    </ligand>
</feature>
<keyword evidence="1 8" id="KW-0444">Lipid biosynthesis</keyword>
<dbReference type="NCBIfam" id="TIGR00516">
    <property type="entry name" value="acpS"/>
    <property type="match status" value="1"/>
</dbReference>
<accession>A0ABQ6HA74</accession>
<keyword evidence="8" id="KW-0963">Cytoplasm</keyword>
<keyword evidence="6 8" id="KW-0443">Lipid metabolism</keyword>
<comment type="function">
    <text evidence="8">Transfers the 4'-phosphopantetheine moiety from coenzyme A to a Ser of acyl-carrier-protein.</text>
</comment>
<evidence type="ECO:0000256" key="3">
    <source>
        <dbReference type="ARBA" id="ARBA00022723"/>
    </source>
</evidence>
<keyword evidence="4 8" id="KW-0276">Fatty acid metabolism</keyword>